<sequence>MSHANLSFLPLVSSTRLHRNKRKPPEKFYDPDAEFEDELVNLEKETRKFTKMILIFLCCLCVVAIESVGKHLPMAFLDKQCNSFKTKPAEERPGGSCSWILVTLNDDKVVNLSLFHTCCHDYGSSCSDSSASFFPSLFELYCSCFVLMVEEGRQMRQREDIDTTDEFGDVAGIDEAVDELQEARRRAVEMRVVTLFVDHSCGPPYGARAPSPVRNPLLGGLPKVGGYPPLGPFQPTSSTPLAGWMPSPFSVPHPAVLFFFETTKPRDGITTNGTLLFAWRSILHVHDMTKVGVKRELANGNDVCVTSTFPPKRPKEGYSHYQLRLLMFKEEGSDEWKLPRLRECFDPNECRLIMQVRPGSSDT</sequence>
<comment type="caution">
    <text evidence="1">The sequence shown here is derived from an EMBL/GenBank/DDBJ whole genome shotgun (WGS) entry which is preliminary data.</text>
</comment>
<reference evidence="1" key="1">
    <citation type="submission" date="2019-12" db="EMBL/GenBank/DDBJ databases">
        <title>Genome sequencing and annotation of Brassica cretica.</title>
        <authorList>
            <person name="Studholme D.J."/>
            <person name="Sarris P.F."/>
        </authorList>
    </citation>
    <scope>NUCLEOTIDE SEQUENCE</scope>
    <source>
        <strain evidence="1">PFS-102/07</strain>
        <tissue evidence="1">Leaf</tissue>
    </source>
</reference>
<dbReference type="AlphaFoldDB" id="A0A8S9LDZ7"/>
<dbReference type="EMBL" id="QGKY02000094">
    <property type="protein sequence ID" value="KAF2604267.1"/>
    <property type="molecule type" value="Genomic_DNA"/>
</dbReference>
<proteinExistence type="predicted"/>
<gene>
    <name evidence="1" type="ORF">F2Q70_00025169</name>
</gene>
<name>A0A8S9LDZ7_BRACR</name>
<accession>A0A8S9LDZ7</accession>
<protein>
    <submittedName>
        <fullName evidence="1">Uncharacterized protein</fullName>
    </submittedName>
</protein>
<evidence type="ECO:0000313" key="1">
    <source>
        <dbReference type="EMBL" id="KAF2604267.1"/>
    </source>
</evidence>
<organism evidence="1">
    <name type="scientific">Brassica cretica</name>
    <name type="common">Mustard</name>
    <dbReference type="NCBI Taxonomy" id="69181"/>
    <lineage>
        <taxon>Eukaryota</taxon>
        <taxon>Viridiplantae</taxon>
        <taxon>Streptophyta</taxon>
        <taxon>Embryophyta</taxon>
        <taxon>Tracheophyta</taxon>
        <taxon>Spermatophyta</taxon>
        <taxon>Magnoliopsida</taxon>
        <taxon>eudicotyledons</taxon>
        <taxon>Gunneridae</taxon>
        <taxon>Pentapetalae</taxon>
        <taxon>rosids</taxon>
        <taxon>malvids</taxon>
        <taxon>Brassicales</taxon>
        <taxon>Brassicaceae</taxon>
        <taxon>Brassiceae</taxon>
        <taxon>Brassica</taxon>
    </lineage>
</organism>